<sequence length="318" mass="35647">MQLSRKELEVSKLSSKKKNKAWIDIKKDWDLYLLLVPGLVTLFIFKYTPMYGLIIAFQDFNIFSGITGSEWVGLANFRKLFSSPEFLNVFRNTLIISVSKIIFLFPLPIILAILLNEIKNLIFKKSVQTVIYLPHFISWVIVSGLFMNLLSVNGGIVNTIISKFGGQPIAFFMEPSKFRPLLVITEGWKEVGWGTIVYLAAITGIEQEQYEAAKIDGANKLQQILSITIPGIAPTIVLMFILRLGSVLEAGTEQIMVMYNAVVYNVSDVIGTYVFRVGLGTSDYSFSTAVGLFNSVVSFMLVVGGNYLCKKFLDKSIW</sequence>
<evidence type="ECO:0000256" key="1">
    <source>
        <dbReference type="ARBA" id="ARBA00004141"/>
    </source>
</evidence>
<dbReference type="AlphaFoldDB" id="A0A1M6GTC3"/>
<evidence type="ECO:0000313" key="7">
    <source>
        <dbReference type="EMBL" id="SHJ13213.1"/>
    </source>
</evidence>
<reference evidence="7 8" key="1">
    <citation type="submission" date="2016-11" db="EMBL/GenBank/DDBJ databases">
        <authorList>
            <person name="Jaros S."/>
            <person name="Januszkiewicz K."/>
            <person name="Wedrychowicz H."/>
        </authorList>
    </citation>
    <scope>NUCLEOTIDE SEQUENCE [LARGE SCALE GENOMIC DNA]</scope>
    <source>
        <strain evidence="7 8">DSM 21864</strain>
    </source>
</reference>
<feature type="transmembrane region" description="Helical" evidence="5">
    <location>
        <begin position="257"/>
        <end position="275"/>
    </location>
</feature>
<keyword evidence="5" id="KW-0813">Transport</keyword>
<feature type="transmembrane region" description="Helical" evidence="5">
    <location>
        <begin position="136"/>
        <end position="161"/>
    </location>
</feature>
<organism evidence="7 8">
    <name type="scientific">Clostridium amylolyticum</name>
    <dbReference type="NCBI Taxonomy" id="1121298"/>
    <lineage>
        <taxon>Bacteria</taxon>
        <taxon>Bacillati</taxon>
        <taxon>Bacillota</taxon>
        <taxon>Clostridia</taxon>
        <taxon>Eubacteriales</taxon>
        <taxon>Clostridiaceae</taxon>
        <taxon>Clostridium</taxon>
    </lineage>
</organism>
<dbReference type="GO" id="GO:0005886">
    <property type="term" value="C:plasma membrane"/>
    <property type="evidence" value="ECO:0007669"/>
    <property type="project" value="UniProtKB-SubCell"/>
</dbReference>
<evidence type="ECO:0000313" key="8">
    <source>
        <dbReference type="Proteomes" id="UP000184080"/>
    </source>
</evidence>
<accession>A0A1M6GTC3</accession>
<feature type="transmembrane region" description="Helical" evidence="5">
    <location>
        <begin position="287"/>
        <end position="309"/>
    </location>
</feature>
<comment type="subcellular location">
    <subcellularLocation>
        <location evidence="5">Cell membrane</location>
        <topology evidence="5">Multi-pass membrane protein</topology>
    </subcellularLocation>
    <subcellularLocation>
        <location evidence="1">Membrane</location>
        <topology evidence="1">Multi-pass membrane protein</topology>
    </subcellularLocation>
</comment>
<dbReference type="Proteomes" id="UP000184080">
    <property type="component" value="Unassembled WGS sequence"/>
</dbReference>
<dbReference type="PANTHER" id="PTHR43496">
    <property type="entry name" value="PROTEIN LPLB"/>
    <property type="match status" value="1"/>
</dbReference>
<proteinExistence type="inferred from homology"/>
<dbReference type="InterPro" id="IPR000515">
    <property type="entry name" value="MetI-like"/>
</dbReference>
<dbReference type="GO" id="GO:0055085">
    <property type="term" value="P:transmembrane transport"/>
    <property type="evidence" value="ECO:0007669"/>
    <property type="project" value="InterPro"/>
</dbReference>
<feature type="transmembrane region" description="Helical" evidence="5">
    <location>
        <begin position="224"/>
        <end position="245"/>
    </location>
</feature>
<dbReference type="OrthoDB" id="2637002at2"/>
<keyword evidence="2 5" id="KW-0812">Transmembrane</keyword>
<evidence type="ECO:0000259" key="6">
    <source>
        <dbReference type="PROSITE" id="PS50928"/>
    </source>
</evidence>
<feature type="transmembrane region" description="Helical" evidence="5">
    <location>
        <begin position="94"/>
        <end position="115"/>
    </location>
</feature>
<evidence type="ECO:0000256" key="4">
    <source>
        <dbReference type="ARBA" id="ARBA00023136"/>
    </source>
</evidence>
<gene>
    <name evidence="7" type="ORF">SAMN05444401_2237</name>
</gene>
<dbReference type="Gene3D" id="1.10.3720.10">
    <property type="entry name" value="MetI-like"/>
    <property type="match status" value="1"/>
</dbReference>
<dbReference type="STRING" id="1121298.SAMN05444401_2237"/>
<keyword evidence="4 5" id="KW-0472">Membrane</keyword>
<feature type="domain" description="ABC transmembrane type-1" evidence="6">
    <location>
        <begin position="90"/>
        <end position="305"/>
    </location>
</feature>
<dbReference type="EMBL" id="FQZO01000003">
    <property type="protein sequence ID" value="SHJ13213.1"/>
    <property type="molecule type" value="Genomic_DNA"/>
</dbReference>
<keyword evidence="3 5" id="KW-1133">Transmembrane helix</keyword>
<dbReference type="PROSITE" id="PS50928">
    <property type="entry name" value="ABC_TM1"/>
    <property type="match status" value="1"/>
</dbReference>
<dbReference type="CDD" id="cd06261">
    <property type="entry name" value="TM_PBP2"/>
    <property type="match status" value="1"/>
</dbReference>
<keyword evidence="8" id="KW-1185">Reference proteome</keyword>
<feature type="transmembrane region" description="Helical" evidence="5">
    <location>
        <begin position="29"/>
        <end position="47"/>
    </location>
</feature>
<name>A0A1M6GTC3_9CLOT</name>
<protein>
    <submittedName>
        <fullName evidence="7">Carbohydrate ABC transporter membrane protein 1, CUT1 family</fullName>
    </submittedName>
</protein>
<comment type="similarity">
    <text evidence="5">Belongs to the binding-protein-dependent transport system permease family.</text>
</comment>
<dbReference type="RefSeq" id="WP_073006503.1">
    <property type="nucleotide sequence ID" value="NZ_FQZO01000003.1"/>
</dbReference>
<dbReference type="SUPFAM" id="SSF161098">
    <property type="entry name" value="MetI-like"/>
    <property type="match status" value="1"/>
</dbReference>
<dbReference type="PANTHER" id="PTHR43496:SF1">
    <property type="entry name" value="POLYGALACTURONAN_RHAMNOGALACTURONAN TRANSPORT SYSTEM PERMEASE PROTEIN YTEP"/>
    <property type="match status" value="1"/>
</dbReference>
<evidence type="ECO:0000256" key="3">
    <source>
        <dbReference type="ARBA" id="ARBA00022989"/>
    </source>
</evidence>
<dbReference type="InterPro" id="IPR035906">
    <property type="entry name" value="MetI-like_sf"/>
</dbReference>
<evidence type="ECO:0000256" key="5">
    <source>
        <dbReference type="RuleBase" id="RU363032"/>
    </source>
</evidence>
<evidence type="ECO:0000256" key="2">
    <source>
        <dbReference type="ARBA" id="ARBA00022692"/>
    </source>
</evidence>
<dbReference type="Pfam" id="PF00528">
    <property type="entry name" value="BPD_transp_1"/>
    <property type="match status" value="1"/>
</dbReference>